<name>A0A392UBB3_9FABA</name>
<reference evidence="1 2" key="1">
    <citation type="journal article" date="2018" name="Front. Plant Sci.">
        <title>Red Clover (Trifolium pratense) and Zigzag Clover (T. medium) - A Picture of Genomic Similarities and Differences.</title>
        <authorList>
            <person name="Dluhosova J."/>
            <person name="Istvanek J."/>
            <person name="Nedelnik J."/>
            <person name="Repkova J."/>
        </authorList>
    </citation>
    <scope>NUCLEOTIDE SEQUENCE [LARGE SCALE GENOMIC DNA]</scope>
    <source>
        <strain evidence="2">cv. 10/8</strain>
        <tissue evidence="1">Leaf</tissue>
    </source>
</reference>
<evidence type="ECO:0000313" key="2">
    <source>
        <dbReference type="Proteomes" id="UP000265520"/>
    </source>
</evidence>
<sequence length="41" mass="4702">GYPSLIAEVEKVVELVLQIRHCNIIVDSHQIRRPVLVVDYS</sequence>
<accession>A0A392UBB3</accession>
<dbReference type="Proteomes" id="UP000265520">
    <property type="component" value="Unassembled WGS sequence"/>
</dbReference>
<keyword evidence="2" id="KW-1185">Reference proteome</keyword>
<feature type="non-terminal residue" evidence="1">
    <location>
        <position position="1"/>
    </location>
</feature>
<organism evidence="1 2">
    <name type="scientific">Trifolium medium</name>
    <dbReference type="NCBI Taxonomy" id="97028"/>
    <lineage>
        <taxon>Eukaryota</taxon>
        <taxon>Viridiplantae</taxon>
        <taxon>Streptophyta</taxon>
        <taxon>Embryophyta</taxon>
        <taxon>Tracheophyta</taxon>
        <taxon>Spermatophyta</taxon>
        <taxon>Magnoliopsida</taxon>
        <taxon>eudicotyledons</taxon>
        <taxon>Gunneridae</taxon>
        <taxon>Pentapetalae</taxon>
        <taxon>rosids</taxon>
        <taxon>fabids</taxon>
        <taxon>Fabales</taxon>
        <taxon>Fabaceae</taxon>
        <taxon>Papilionoideae</taxon>
        <taxon>50 kb inversion clade</taxon>
        <taxon>NPAAA clade</taxon>
        <taxon>Hologalegina</taxon>
        <taxon>IRL clade</taxon>
        <taxon>Trifolieae</taxon>
        <taxon>Trifolium</taxon>
    </lineage>
</organism>
<dbReference type="EMBL" id="LXQA010766486">
    <property type="protein sequence ID" value="MCI69984.1"/>
    <property type="molecule type" value="Genomic_DNA"/>
</dbReference>
<protein>
    <submittedName>
        <fullName evidence="1">Uncharacterized protein</fullName>
    </submittedName>
</protein>
<evidence type="ECO:0000313" key="1">
    <source>
        <dbReference type="EMBL" id="MCI69984.1"/>
    </source>
</evidence>
<proteinExistence type="predicted"/>
<comment type="caution">
    <text evidence="1">The sequence shown here is derived from an EMBL/GenBank/DDBJ whole genome shotgun (WGS) entry which is preliminary data.</text>
</comment>
<dbReference type="AlphaFoldDB" id="A0A392UBB3"/>